<accession>A0A1J5SUS9</accession>
<feature type="domain" description="DUF2846" evidence="1">
    <location>
        <begin position="75"/>
        <end position="159"/>
    </location>
</feature>
<dbReference type="InterPro" id="IPR022548">
    <property type="entry name" value="DUF2846"/>
</dbReference>
<evidence type="ECO:0000313" key="2">
    <source>
        <dbReference type="EMBL" id="OIR07773.1"/>
    </source>
</evidence>
<dbReference type="Pfam" id="PF11008">
    <property type="entry name" value="DUF2846"/>
    <property type="match status" value="1"/>
</dbReference>
<dbReference type="AlphaFoldDB" id="A0A1J5SUS9"/>
<sequence length="192" mass="21115">MRQVIHCSAPRYTLISVYTLRYRSHSIVYPNLSEWSSPMYLRIFFLGAIALLLSACSATGPRFDISKAEAVSSAASQVYLFRESAFIESGTYPVVVVDGKEIGELRNGGYLVAKVIPGPHKIVVQSGGLVRGQWIHGPKQLQIEVAPSTRRYFQLSLRTTGSSGNTIYRGDSVAEVPEAYALTALTELRLSE</sequence>
<organism evidence="2">
    <name type="scientific">mine drainage metagenome</name>
    <dbReference type="NCBI Taxonomy" id="410659"/>
    <lineage>
        <taxon>unclassified sequences</taxon>
        <taxon>metagenomes</taxon>
        <taxon>ecological metagenomes</taxon>
    </lineage>
</organism>
<protein>
    <recommendedName>
        <fullName evidence="1">DUF2846 domain-containing protein</fullName>
    </recommendedName>
</protein>
<name>A0A1J5SUS9_9ZZZZ</name>
<dbReference type="EMBL" id="MLJW01000035">
    <property type="protein sequence ID" value="OIR07773.1"/>
    <property type="molecule type" value="Genomic_DNA"/>
</dbReference>
<reference evidence="2" key="1">
    <citation type="submission" date="2016-10" db="EMBL/GenBank/DDBJ databases">
        <title>Sequence of Gallionella enrichment culture.</title>
        <authorList>
            <person name="Poehlein A."/>
            <person name="Muehling M."/>
            <person name="Daniel R."/>
        </authorList>
    </citation>
    <scope>NUCLEOTIDE SEQUENCE</scope>
</reference>
<comment type="caution">
    <text evidence="2">The sequence shown here is derived from an EMBL/GenBank/DDBJ whole genome shotgun (WGS) entry which is preliminary data.</text>
</comment>
<gene>
    <name evidence="2" type="ORF">GALL_100550</name>
</gene>
<proteinExistence type="predicted"/>
<evidence type="ECO:0000259" key="1">
    <source>
        <dbReference type="Pfam" id="PF11008"/>
    </source>
</evidence>